<name>A0A8B8C2V6_CRAVI</name>
<keyword evidence="1" id="KW-0862">Zinc</keyword>
<dbReference type="Gene3D" id="2.120.10.30">
    <property type="entry name" value="TolB, C-terminal domain"/>
    <property type="match status" value="1"/>
</dbReference>
<evidence type="ECO:0000313" key="4">
    <source>
        <dbReference type="RefSeq" id="XP_022309331.1"/>
    </source>
</evidence>
<dbReference type="GeneID" id="111115049"/>
<proteinExistence type="predicted"/>
<dbReference type="AlphaFoldDB" id="A0A8B8C2V6"/>
<dbReference type="InterPro" id="IPR000315">
    <property type="entry name" value="Znf_B-box"/>
</dbReference>
<organism evidence="3 4">
    <name type="scientific">Crassostrea virginica</name>
    <name type="common">Eastern oyster</name>
    <dbReference type="NCBI Taxonomy" id="6565"/>
    <lineage>
        <taxon>Eukaryota</taxon>
        <taxon>Metazoa</taxon>
        <taxon>Spiralia</taxon>
        <taxon>Lophotrochozoa</taxon>
        <taxon>Mollusca</taxon>
        <taxon>Bivalvia</taxon>
        <taxon>Autobranchia</taxon>
        <taxon>Pteriomorphia</taxon>
        <taxon>Ostreida</taxon>
        <taxon>Ostreoidea</taxon>
        <taxon>Ostreidae</taxon>
        <taxon>Crassostrea</taxon>
    </lineage>
</organism>
<dbReference type="Proteomes" id="UP000694844">
    <property type="component" value="Chromosome 9"/>
</dbReference>
<feature type="domain" description="B box-type" evidence="2">
    <location>
        <begin position="10"/>
        <end position="56"/>
    </location>
</feature>
<dbReference type="RefSeq" id="XP_022309331.1">
    <property type="nucleotide sequence ID" value="XM_022453623.1"/>
</dbReference>
<keyword evidence="3" id="KW-1185">Reference proteome</keyword>
<keyword evidence="1" id="KW-0863">Zinc-finger</keyword>
<evidence type="ECO:0000256" key="1">
    <source>
        <dbReference type="PROSITE-ProRule" id="PRU00024"/>
    </source>
</evidence>
<dbReference type="KEGG" id="cvn:111115049"/>
<sequence length="564" mass="65112">MDLKKINSTVNLKCCSQDECLQNTEYFCPNCQKDFCLQCQLEHTTNLDTKHHNITLYRNKIKHGSSTTETCKIHSGSVYKKFCKTCNIPFCAECKAHGKHNKTDIPSAREHLQKHVNEKIIYLRSDIIYMNQVMLQNLKADFKTSEKIKPLKVAMVKLSKGMKKLMDNLLSDGSYYKNLHRCLSQEIKLKTHIGKIQYYEKIHEKRRVKFLQFVKKLRPPTKEDTPTLSLHHIPVMTADIILDDVIKHLTKMKITKKGKRHIETKQLLQEMNQPILLGCYTVAGVDHCRHFSFQTPDCVWVSDGLRVVLFNKTTGDTLHRLAIKPNRLSFGLHSMNCNSELIYIASYTTINKLGADLKTETICEFDKLWRPICIYFSPSTEDMILGMARTDSNGSKLERYNKTFKLLQTIKEKKKGQALYKFPRCITENNNGDVVVCDRTEPFGGFGAVVVTDRDGRHRFSYTGRSQQGPIFMPFGICTDAFSRIFICDGCTNNVHVIDRNGQFLSSWNHLSSIKYWNNIISLPISVGYDFNSHLLWIGSDYENKVLVIRYLDRHHNLTDTIKL</sequence>
<evidence type="ECO:0000313" key="3">
    <source>
        <dbReference type="Proteomes" id="UP000694844"/>
    </source>
</evidence>
<dbReference type="InterPro" id="IPR011042">
    <property type="entry name" value="6-blade_b-propeller_TolB-like"/>
</dbReference>
<dbReference type="SUPFAM" id="SSF63829">
    <property type="entry name" value="Calcium-dependent phosphotriesterase"/>
    <property type="match status" value="1"/>
</dbReference>
<accession>A0A8B8C2V6</accession>
<dbReference type="GO" id="GO:0008270">
    <property type="term" value="F:zinc ion binding"/>
    <property type="evidence" value="ECO:0007669"/>
    <property type="project" value="UniProtKB-KW"/>
</dbReference>
<evidence type="ECO:0000259" key="2">
    <source>
        <dbReference type="PROSITE" id="PS50119"/>
    </source>
</evidence>
<reference evidence="4" key="1">
    <citation type="submission" date="2025-08" db="UniProtKB">
        <authorList>
            <consortium name="RefSeq"/>
        </authorList>
    </citation>
    <scope>IDENTIFICATION</scope>
    <source>
        <tissue evidence="4">Whole sample</tissue>
    </source>
</reference>
<dbReference type="PROSITE" id="PS50119">
    <property type="entry name" value="ZF_BBOX"/>
    <property type="match status" value="2"/>
</dbReference>
<dbReference type="SUPFAM" id="SSF57845">
    <property type="entry name" value="B-box zinc-binding domain"/>
    <property type="match status" value="1"/>
</dbReference>
<dbReference type="OrthoDB" id="6110133at2759"/>
<protein>
    <submittedName>
        <fullName evidence="4">Uncharacterized protein LOC111115049</fullName>
    </submittedName>
</protein>
<dbReference type="Gene3D" id="3.30.160.60">
    <property type="entry name" value="Classic Zinc Finger"/>
    <property type="match status" value="1"/>
</dbReference>
<keyword evidence="1" id="KW-0479">Metal-binding</keyword>
<feature type="domain" description="B box-type" evidence="2">
    <location>
        <begin position="66"/>
        <end position="111"/>
    </location>
</feature>
<gene>
    <name evidence="4" type="primary">LOC111115049</name>
</gene>